<dbReference type="InterPro" id="IPR000792">
    <property type="entry name" value="Tscrpt_reg_LuxR_C"/>
</dbReference>
<sequence>MTTTQATNQVLVFHRNGLFRDCLVNYIKTARDDEAIAIDHAQIAQIGEELFNSADVVLLDLNLPGVLPTEIIGRVQTSSSPAKIIVLVPDDHGSLAECLACGVHGCVLERASLDELNLAIDRVLEGSGFCSGDFAATMFAEFSRIAQSPAWQVPTAISACRLTGREQEVIGLLAKAKSNKQIAKELSVSLYTVKNHVHNILEKLSVETRMEAVELARQENWVSRF</sequence>
<feature type="modified residue" description="4-aspartylphosphate" evidence="2">
    <location>
        <position position="60"/>
    </location>
</feature>
<dbReference type="PRINTS" id="PR00038">
    <property type="entry name" value="HTHLUXR"/>
</dbReference>
<evidence type="ECO:0000259" key="3">
    <source>
        <dbReference type="PROSITE" id="PS50043"/>
    </source>
</evidence>
<gene>
    <name evidence="5" type="primary">degU_2</name>
    <name evidence="5" type="ORF">Q31a_52210</name>
</gene>
<evidence type="ECO:0000259" key="4">
    <source>
        <dbReference type="PROSITE" id="PS50110"/>
    </source>
</evidence>
<keyword evidence="1" id="KW-0238">DNA-binding</keyword>
<dbReference type="KEGG" id="ahel:Q31a_52210"/>
<dbReference type="Proteomes" id="UP000318017">
    <property type="component" value="Chromosome"/>
</dbReference>
<dbReference type="InterPro" id="IPR039420">
    <property type="entry name" value="WalR-like"/>
</dbReference>
<dbReference type="Pfam" id="PF00196">
    <property type="entry name" value="GerE"/>
    <property type="match status" value="1"/>
</dbReference>
<dbReference type="Gene3D" id="3.40.50.2300">
    <property type="match status" value="1"/>
</dbReference>
<evidence type="ECO:0000256" key="1">
    <source>
        <dbReference type="ARBA" id="ARBA00023125"/>
    </source>
</evidence>
<dbReference type="AlphaFoldDB" id="A0A518GE18"/>
<dbReference type="PANTHER" id="PTHR43214">
    <property type="entry name" value="TWO-COMPONENT RESPONSE REGULATOR"/>
    <property type="match status" value="1"/>
</dbReference>
<dbReference type="CDD" id="cd06170">
    <property type="entry name" value="LuxR_C_like"/>
    <property type="match status" value="1"/>
</dbReference>
<evidence type="ECO:0000313" key="5">
    <source>
        <dbReference type="EMBL" id="QDV26842.1"/>
    </source>
</evidence>
<dbReference type="OrthoDB" id="4727384at2"/>
<dbReference type="GO" id="GO:0006355">
    <property type="term" value="P:regulation of DNA-templated transcription"/>
    <property type="evidence" value="ECO:0007669"/>
    <property type="project" value="InterPro"/>
</dbReference>
<keyword evidence="6" id="KW-1185">Reference proteome</keyword>
<dbReference type="EMBL" id="CP036298">
    <property type="protein sequence ID" value="QDV26842.1"/>
    <property type="molecule type" value="Genomic_DNA"/>
</dbReference>
<dbReference type="GO" id="GO:0000160">
    <property type="term" value="P:phosphorelay signal transduction system"/>
    <property type="evidence" value="ECO:0007669"/>
    <property type="project" value="InterPro"/>
</dbReference>
<keyword evidence="2" id="KW-0597">Phosphoprotein</keyword>
<dbReference type="GO" id="GO:0003677">
    <property type="term" value="F:DNA binding"/>
    <property type="evidence" value="ECO:0007669"/>
    <property type="project" value="UniProtKB-KW"/>
</dbReference>
<dbReference type="InterPro" id="IPR011006">
    <property type="entry name" value="CheY-like_superfamily"/>
</dbReference>
<protein>
    <submittedName>
        <fullName evidence="5">Transcriptional regulatory protein DegU</fullName>
    </submittedName>
</protein>
<dbReference type="RefSeq" id="WP_145083319.1">
    <property type="nucleotide sequence ID" value="NZ_CP036298.1"/>
</dbReference>
<organism evidence="5 6">
    <name type="scientific">Aureliella helgolandensis</name>
    <dbReference type="NCBI Taxonomy" id="2527968"/>
    <lineage>
        <taxon>Bacteria</taxon>
        <taxon>Pseudomonadati</taxon>
        <taxon>Planctomycetota</taxon>
        <taxon>Planctomycetia</taxon>
        <taxon>Pirellulales</taxon>
        <taxon>Pirellulaceae</taxon>
        <taxon>Aureliella</taxon>
    </lineage>
</organism>
<evidence type="ECO:0000256" key="2">
    <source>
        <dbReference type="PROSITE-ProRule" id="PRU00169"/>
    </source>
</evidence>
<name>A0A518GE18_9BACT</name>
<dbReference type="SUPFAM" id="SSF46894">
    <property type="entry name" value="C-terminal effector domain of the bipartite response regulators"/>
    <property type="match status" value="1"/>
</dbReference>
<dbReference type="InterPro" id="IPR016032">
    <property type="entry name" value="Sig_transdc_resp-reg_C-effctor"/>
</dbReference>
<dbReference type="SMART" id="SM00421">
    <property type="entry name" value="HTH_LUXR"/>
    <property type="match status" value="1"/>
</dbReference>
<proteinExistence type="predicted"/>
<dbReference type="SUPFAM" id="SSF52172">
    <property type="entry name" value="CheY-like"/>
    <property type="match status" value="1"/>
</dbReference>
<accession>A0A518GE18</accession>
<dbReference type="PROSITE" id="PS50110">
    <property type="entry name" value="RESPONSE_REGULATORY"/>
    <property type="match status" value="1"/>
</dbReference>
<dbReference type="PROSITE" id="PS50043">
    <property type="entry name" value="HTH_LUXR_2"/>
    <property type="match status" value="1"/>
</dbReference>
<feature type="domain" description="Response regulatory" evidence="4">
    <location>
        <begin position="9"/>
        <end position="124"/>
    </location>
</feature>
<reference evidence="5 6" key="1">
    <citation type="submission" date="2019-02" db="EMBL/GenBank/DDBJ databases">
        <title>Deep-cultivation of Planctomycetes and their phenomic and genomic characterization uncovers novel biology.</title>
        <authorList>
            <person name="Wiegand S."/>
            <person name="Jogler M."/>
            <person name="Boedeker C."/>
            <person name="Pinto D."/>
            <person name="Vollmers J."/>
            <person name="Rivas-Marin E."/>
            <person name="Kohn T."/>
            <person name="Peeters S.H."/>
            <person name="Heuer A."/>
            <person name="Rast P."/>
            <person name="Oberbeckmann S."/>
            <person name="Bunk B."/>
            <person name="Jeske O."/>
            <person name="Meyerdierks A."/>
            <person name="Storesund J.E."/>
            <person name="Kallscheuer N."/>
            <person name="Luecker S."/>
            <person name="Lage O.M."/>
            <person name="Pohl T."/>
            <person name="Merkel B.J."/>
            <person name="Hornburger P."/>
            <person name="Mueller R.-W."/>
            <person name="Bruemmer F."/>
            <person name="Labrenz M."/>
            <person name="Spormann A.M."/>
            <person name="Op den Camp H."/>
            <person name="Overmann J."/>
            <person name="Amann R."/>
            <person name="Jetten M.S.M."/>
            <person name="Mascher T."/>
            <person name="Medema M.H."/>
            <person name="Devos D.P."/>
            <person name="Kaster A.-K."/>
            <person name="Ovreas L."/>
            <person name="Rohde M."/>
            <person name="Galperin M.Y."/>
            <person name="Jogler C."/>
        </authorList>
    </citation>
    <scope>NUCLEOTIDE SEQUENCE [LARGE SCALE GENOMIC DNA]</scope>
    <source>
        <strain evidence="5 6">Q31a</strain>
    </source>
</reference>
<dbReference type="InterPro" id="IPR001789">
    <property type="entry name" value="Sig_transdc_resp-reg_receiver"/>
</dbReference>
<evidence type="ECO:0000313" key="6">
    <source>
        <dbReference type="Proteomes" id="UP000318017"/>
    </source>
</evidence>
<feature type="domain" description="HTH luxR-type" evidence="3">
    <location>
        <begin position="155"/>
        <end position="220"/>
    </location>
</feature>